<dbReference type="Proteomes" id="UP000224006">
    <property type="component" value="Chromosome VI"/>
</dbReference>
<dbReference type="InterPro" id="IPR029052">
    <property type="entry name" value="Metallo-depent_PP-like"/>
</dbReference>
<dbReference type="InterPro" id="IPR008334">
    <property type="entry name" value="5'-Nucleotdase_C"/>
</dbReference>
<organism evidence="7 8">
    <name type="scientific">Besnoitia besnoiti</name>
    <name type="common">Apicomplexan protozoan</name>
    <dbReference type="NCBI Taxonomy" id="94643"/>
    <lineage>
        <taxon>Eukaryota</taxon>
        <taxon>Sar</taxon>
        <taxon>Alveolata</taxon>
        <taxon>Apicomplexa</taxon>
        <taxon>Conoidasida</taxon>
        <taxon>Coccidia</taxon>
        <taxon>Eucoccidiorida</taxon>
        <taxon>Eimeriorina</taxon>
        <taxon>Sarcocystidae</taxon>
        <taxon>Besnoitia</taxon>
    </lineage>
</organism>
<dbReference type="Pfam" id="PF00149">
    <property type="entry name" value="Metallophos"/>
    <property type="match status" value="1"/>
</dbReference>
<dbReference type="PANTHER" id="PTHR11575">
    <property type="entry name" value="5'-NUCLEOTIDASE-RELATED"/>
    <property type="match status" value="1"/>
</dbReference>
<dbReference type="Pfam" id="PF02872">
    <property type="entry name" value="5_nucleotid_C"/>
    <property type="match status" value="1"/>
</dbReference>
<proteinExistence type="inferred from homology"/>
<dbReference type="STRING" id="94643.A0A2A9MFN8"/>
<dbReference type="PRINTS" id="PR01607">
    <property type="entry name" value="APYRASEFAMLY"/>
</dbReference>
<evidence type="ECO:0000256" key="1">
    <source>
        <dbReference type="ARBA" id="ARBA00006654"/>
    </source>
</evidence>
<dbReference type="SUPFAM" id="SSF56300">
    <property type="entry name" value="Metallo-dependent phosphatases"/>
    <property type="match status" value="1"/>
</dbReference>
<keyword evidence="3" id="KW-0547">Nucleotide-binding</keyword>
<comment type="similarity">
    <text evidence="1 3">Belongs to the 5'-nucleotidase family.</text>
</comment>
<feature type="domain" description="Calcineurin-like phosphoesterase" evidence="5">
    <location>
        <begin position="115"/>
        <end position="325"/>
    </location>
</feature>
<accession>A0A2A9MFN8</accession>
<comment type="caution">
    <text evidence="7">The sequence shown here is derived from an EMBL/GenBank/DDBJ whole genome shotgun (WGS) entry which is preliminary data.</text>
</comment>
<dbReference type="VEuPathDB" id="ToxoDB:BESB_068190"/>
<evidence type="ECO:0000256" key="4">
    <source>
        <dbReference type="SAM" id="MobiDB-lite"/>
    </source>
</evidence>
<evidence type="ECO:0000256" key="2">
    <source>
        <dbReference type="ARBA" id="ARBA00022729"/>
    </source>
</evidence>
<keyword evidence="3" id="KW-0378">Hydrolase</keyword>
<feature type="region of interest" description="Disordered" evidence="4">
    <location>
        <begin position="50"/>
        <end position="81"/>
    </location>
</feature>
<keyword evidence="2" id="KW-0732">Signal</keyword>
<dbReference type="PANTHER" id="PTHR11575:SF48">
    <property type="entry name" value="5'-NUCLEOTIDASE"/>
    <property type="match status" value="1"/>
</dbReference>
<feature type="compositionally biased region" description="Low complexity" evidence="4">
    <location>
        <begin position="1"/>
        <end position="12"/>
    </location>
</feature>
<dbReference type="InterPro" id="IPR004843">
    <property type="entry name" value="Calcineurin-like_PHP"/>
</dbReference>
<reference evidence="7 8" key="1">
    <citation type="submission" date="2017-09" db="EMBL/GenBank/DDBJ databases">
        <title>Genome sequencing of Besnoitia besnoiti strain Bb-Ger1.</title>
        <authorList>
            <person name="Schares G."/>
            <person name="Venepally P."/>
            <person name="Lorenzi H.A."/>
        </authorList>
    </citation>
    <scope>NUCLEOTIDE SEQUENCE [LARGE SCALE GENOMIC DNA]</scope>
    <source>
        <strain evidence="7 8">Bb-Ger1</strain>
    </source>
</reference>
<keyword evidence="8" id="KW-1185">Reference proteome</keyword>
<dbReference type="InterPro" id="IPR006179">
    <property type="entry name" value="5_nucleotidase/apyrase"/>
</dbReference>
<dbReference type="GO" id="GO:0000166">
    <property type="term" value="F:nucleotide binding"/>
    <property type="evidence" value="ECO:0007669"/>
    <property type="project" value="UniProtKB-KW"/>
</dbReference>
<dbReference type="Gene3D" id="3.90.780.10">
    <property type="entry name" value="5'-Nucleotidase, C-terminal domain"/>
    <property type="match status" value="1"/>
</dbReference>
<dbReference type="OrthoDB" id="10252235at2759"/>
<dbReference type="EMBL" id="NWUJ01000006">
    <property type="protein sequence ID" value="PFH34786.1"/>
    <property type="molecule type" value="Genomic_DNA"/>
</dbReference>
<protein>
    <submittedName>
        <fullName evidence="7">5'-nucleotidase, C-terminal domain-containing protein</fullName>
    </submittedName>
</protein>
<dbReference type="KEGG" id="bbes:BESB_068190"/>
<feature type="region of interest" description="Disordered" evidence="4">
    <location>
        <begin position="1"/>
        <end position="21"/>
    </location>
</feature>
<evidence type="ECO:0000313" key="7">
    <source>
        <dbReference type="EMBL" id="PFH34786.1"/>
    </source>
</evidence>
<dbReference type="Gene3D" id="3.60.21.10">
    <property type="match status" value="1"/>
</dbReference>
<gene>
    <name evidence="7" type="ORF">BESB_068190</name>
</gene>
<dbReference type="SUPFAM" id="SSF55816">
    <property type="entry name" value="5'-nucleotidase (syn. UDP-sugar hydrolase), C-terminal domain"/>
    <property type="match status" value="1"/>
</dbReference>
<evidence type="ECO:0000259" key="5">
    <source>
        <dbReference type="Pfam" id="PF00149"/>
    </source>
</evidence>
<dbReference type="GO" id="GO:0009166">
    <property type="term" value="P:nucleotide catabolic process"/>
    <property type="evidence" value="ECO:0007669"/>
    <property type="project" value="InterPro"/>
</dbReference>
<dbReference type="GeneID" id="40311745"/>
<feature type="compositionally biased region" description="Polar residues" evidence="4">
    <location>
        <begin position="53"/>
        <end position="66"/>
    </location>
</feature>
<evidence type="ECO:0000313" key="8">
    <source>
        <dbReference type="Proteomes" id="UP000224006"/>
    </source>
</evidence>
<dbReference type="InterPro" id="IPR036907">
    <property type="entry name" value="5'-Nucleotdase_C_sf"/>
</dbReference>
<sequence>MPLASAAADLSSGGREATWRGLGKDGDGGVFVFGDGCKRNVAEAAADWGGKNSALSTKESSYQSLAGGTRGAGEASETEGCGTERYPATWLQTGGDVSQQGAEAPPADEEAPLKLRIVHFNDVYNVFPTPGGAGGGAASFCTGVQEKRGGRDGLVLFSGDIFSPAPLSEACKGRQMVELLNHIGVHTACYGNHDLDFGWEWLELLAGSTDCKWVMSNAKSRGGQGGVLANAQRYRIFEWGAKPRLTVGIMGLIEEDWIDTLNAPDRDDIIYQDFVEAGREMAALFRRRGCDLVIALTHMRWNNDERLAREVSDIDLILGGHDHGYLTKIVSGKAVIKSGSDFREFSSLTLTPKLQIREQGTSHPTGPCEEHKPTARGLSAAPSRAPRGAAGGALMARVLDSGKPIASSKGSVRAEQSEAGVVENIETAEGQPAKVWSSGRWWISCEKVQVSGDRFEADDGVMEMLARYQTEYSNPQGGVIGVFPVRLETRFCEIRTRECNSGNWLADLMREHVDADVALYNSGGIRSDCVFAEGEVVTDETLHALLSGTRHLCVVGVPGRLFKRILETSVSKWPQLEGRFLQVSGLRFVFDGSKAAGARVLEDQIRVLSRETHEWEPIVDGRVYSVTTAKFLACGGDGFSVMSECSPVAPASRAIKDLSHLARLWLCRHHRQCGHQDAEDVPEEDRDWIDRVHMREENHEDWRIQRIG</sequence>
<evidence type="ECO:0000259" key="6">
    <source>
        <dbReference type="Pfam" id="PF02872"/>
    </source>
</evidence>
<dbReference type="RefSeq" id="XP_029218795.1">
    <property type="nucleotide sequence ID" value="XM_029365212.1"/>
</dbReference>
<name>A0A2A9MFN8_BESBE</name>
<evidence type="ECO:0000256" key="3">
    <source>
        <dbReference type="RuleBase" id="RU362119"/>
    </source>
</evidence>
<dbReference type="GO" id="GO:0016787">
    <property type="term" value="F:hydrolase activity"/>
    <property type="evidence" value="ECO:0007669"/>
    <property type="project" value="UniProtKB-KW"/>
</dbReference>
<dbReference type="AlphaFoldDB" id="A0A2A9MFN8"/>
<feature type="domain" description="5'-Nucleotidase C-terminal" evidence="6">
    <location>
        <begin position="480"/>
        <end position="643"/>
    </location>
</feature>
<feature type="region of interest" description="Disordered" evidence="4">
    <location>
        <begin position="358"/>
        <end position="386"/>
    </location>
</feature>